<evidence type="ECO:0000313" key="6">
    <source>
        <dbReference type="Proteomes" id="UP000729402"/>
    </source>
</evidence>
<dbReference type="OrthoDB" id="5981550at2759"/>
<reference evidence="5" key="1">
    <citation type="journal article" date="2021" name="bioRxiv">
        <title>Whole Genome Assembly and Annotation of Northern Wild Rice, Zizania palustris L., Supports a Whole Genome Duplication in the Zizania Genus.</title>
        <authorList>
            <person name="Haas M."/>
            <person name="Kono T."/>
            <person name="Macchietto M."/>
            <person name="Millas R."/>
            <person name="McGilp L."/>
            <person name="Shao M."/>
            <person name="Duquette J."/>
            <person name="Hirsch C.N."/>
            <person name="Kimball J."/>
        </authorList>
    </citation>
    <scope>NUCLEOTIDE SEQUENCE</scope>
    <source>
        <tissue evidence="5">Fresh leaf tissue</tissue>
    </source>
</reference>
<evidence type="ECO:0000313" key="5">
    <source>
        <dbReference type="EMBL" id="KAG8044613.1"/>
    </source>
</evidence>
<dbReference type="PANTHER" id="PTHR22870:SF468">
    <property type="entry name" value="OS04G0686200 PROTEIN"/>
    <property type="match status" value="1"/>
</dbReference>
<evidence type="ECO:0000256" key="3">
    <source>
        <dbReference type="SAM" id="MobiDB-lite"/>
    </source>
</evidence>
<gene>
    <name evidence="5" type="ORF">GUJ93_ZPchr0152g29218</name>
</gene>
<dbReference type="EMBL" id="JAAALK010000510">
    <property type="protein sequence ID" value="KAG8044613.1"/>
    <property type="molecule type" value="Genomic_DNA"/>
</dbReference>
<organism evidence="5 6">
    <name type="scientific">Zizania palustris</name>
    <name type="common">Northern wild rice</name>
    <dbReference type="NCBI Taxonomy" id="103762"/>
    <lineage>
        <taxon>Eukaryota</taxon>
        <taxon>Viridiplantae</taxon>
        <taxon>Streptophyta</taxon>
        <taxon>Embryophyta</taxon>
        <taxon>Tracheophyta</taxon>
        <taxon>Spermatophyta</taxon>
        <taxon>Magnoliopsida</taxon>
        <taxon>Liliopsida</taxon>
        <taxon>Poales</taxon>
        <taxon>Poaceae</taxon>
        <taxon>BOP clade</taxon>
        <taxon>Oryzoideae</taxon>
        <taxon>Oryzeae</taxon>
        <taxon>Zizaniinae</taxon>
        <taxon>Zizania</taxon>
    </lineage>
</organism>
<dbReference type="InterPro" id="IPR000408">
    <property type="entry name" value="Reg_chr_condens"/>
</dbReference>
<dbReference type="AlphaFoldDB" id="A0A8J5VEQ2"/>
<dbReference type="Pfam" id="PF00415">
    <property type="entry name" value="RCC1"/>
    <property type="match status" value="2"/>
</dbReference>
<dbReference type="Proteomes" id="UP000729402">
    <property type="component" value="Unassembled WGS sequence"/>
</dbReference>
<dbReference type="PROSITE" id="PS50012">
    <property type="entry name" value="RCC1_3"/>
    <property type="match status" value="3"/>
</dbReference>
<name>A0A8J5VEQ2_ZIZPA</name>
<protein>
    <recommendedName>
        <fullName evidence="4">PH domain-containing protein</fullName>
    </recommendedName>
</protein>
<dbReference type="PANTHER" id="PTHR22870">
    <property type="entry name" value="REGULATOR OF CHROMOSOME CONDENSATION"/>
    <property type="match status" value="1"/>
</dbReference>
<evidence type="ECO:0000256" key="2">
    <source>
        <dbReference type="PROSITE-ProRule" id="PRU00235"/>
    </source>
</evidence>
<comment type="caution">
    <text evidence="5">The sequence shown here is derived from an EMBL/GenBank/DDBJ whole genome shotgun (WGS) entry which is preliminary data.</text>
</comment>
<feature type="compositionally biased region" description="Basic and acidic residues" evidence="3">
    <location>
        <begin position="144"/>
        <end position="156"/>
    </location>
</feature>
<feature type="repeat" description="RCC1" evidence="2">
    <location>
        <begin position="258"/>
        <end position="309"/>
    </location>
</feature>
<keyword evidence="1" id="KW-0677">Repeat</keyword>
<reference evidence="5" key="2">
    <citation type="submission" date="2021-02" db="EMBL/GenBank/DDBJ databases">
        <authorList>
            <person name="Kimball J.A."/>
            <person name="Haas M.W."/>
            <person name="Macchietto M."/>
            <person name="Kono T."/>
            <person name="Duquette J."/>
            <person name="Shao M."/>
        </authorList>
    </citation>
    <scope>NUCLEOTIDE SEQUENCE</scope>
    <source>
        <tissue evidence="5">Fresh leaf tissue</tissue>
    </source>
</reference>
<dbReference type="Pfam" id="PF16457">
    <property type="entry name" value="PH_12"/>
    <property type="match status" value="1"/>
</dbReference>
<feature type="repeat" description="RCC1" evidence="2">
    <location>
        <begin position="357"/>
        <end position="387"/>
    </location>
</feature>
<dbReference type="PROSITE" id="PS00626">
    <property type="entry name" value="RCC1_2"/>
    <property type="match status" value="1"/>
</dbReference>
<keyword evidence="6" id="KW-1185">Reference proteome</keyword>
<feature type="region of interest" description="Disordered" evidence="3">
    <location>
        <begin position="135"/>
        <end position="156"/>
    </location>
</feature>
<evidence type="ECO:0000256" key="1">
    <source>
        <dbReference type="ARBA" id="ARBA00022737"/>
    </source>
</evidence>
<feature type="domain" description="PH" evidence="4">
    <location>
        <begin position="52"/>
        <end position="93"/>
    </location>
</feature>
<accession>A0A8J5VEQ2</accession>
<proteinExistence type="predicted"/>
<sequence>MVAKGSQIYSFQTVQDESTLIWVSNNKEKSLKISCVSRALSGQRTLVFQCFLLPEKDHLSFSLIYNDGKRSLDLICKDKVEAEVWFTGLNALISPGQHESQPQHMDGIYNGALSFECGRDSNLSSSSAYTTDSLENKLSSANSTKDRSSGEFTYSERTDVSDMQVKGASLDIRISVSSALSTSSHGSGGEDSESFGDVYIWGEVMCDTTSIQGSDSNAYSASATTDILVPKPLESNVMLDVSYVACGVKHAALVTRQAEVFTWGEECSGRLGHGAGTSIFQPHLVESLSVCNVETIACGEFHTCAISATGDLYTWGDGTHNAGLLGHGSNVTYLLWGALCMDSLAIPIMMEVLTQNGQVYTWGKGANGRLGHGDIADRKAPTLVEALRDSYNRNTTPRLPSDTKADMIKNLDVKAAKQTKKYDYPPQFPAILQLKDMSFIGDGQDADQQTVSTVTNRYPNDPAFLSPFVRMPNLTSCSLSSESFDNLRDAMNF</sequence>
<dbReference type="InterPro" id="IPR051210">
    <property type="entry name" value="Ub_ligase/GEF_domain"/>
</dbReference>
<dbReference type="InterPro" id="IPR001849">
    <property type="entry name" value="PH_domain"/>
</dbReference>
<feature type="repeat" description="RCC1" evidence="2">
    <location>
        <begin position="196"/>
        <end position="257"/>
    </location>
</feature>
<evidence type="ECO:0000259" key="4">
    <source>
        <dbReference type="Pfam" id="PF16457"/>
    </source>
</evidence>